<sequence length="244" mass="28257">MEIFISYSHHDSSYLELLMTHLKYLEKHYSFRVWNDNNLKPGVKWSEEISKELNNSNIAILLISQHFLVSDFILKVELPSILKNAQLKGIKVIPIIVTHCMFEDYSKLSNFQSVNSPDNPLEVMKSSDINKLIKSLTNELKEFISLPSVLNKELPQLPNIKLDVMQLRILNILESDKTITGLTISEIQRLFNTNNRKDIVNSLNELININLLDKFKLDKKTKFSLTLSGSQQINLIKNVFEERK</sequence>
<dbReference type="EMBL" id="JAHVHU010000022">
    <property type="protein sequence ID" value="MBY5960047.1"/>
    <property type="molecule type" value="Genomic_DNA"/>
</dbReference>
<dbReference type="SUPFAM" id="SSF52200">
    <property type="entry name" value="Toll/Interleukin receptor TIR domain"/>
    <property type="match status" value="1"/>
</dbReference>
<dbReference type="PROSITE" id="PS50104">
    <property type="entry name" value="TIR"/>
    <property type="match status" value="1"/>
</dbReference>
<evidence type="ECO:0000313" key="2">
    <source>
        <dbReference type="EMBL" id="MBY5960047.1"/>
    </source>
</evidence>
<dbReference type="Proteomes" id="UP000753961">
    <property type="component" value="Unassembled WGS sequence"/>
</dbReference>
<gene>
    <name evidence="2" type="ORF">KUV50_17985</name>
</gene>
<dbReference type="RefSeq" id="WP_222581592.1">
    <property type="nucleotide sequence ID" value="NZ_JAHVHU010000022.1"/>
</dbReference>
<dbReference type="InterPro" id="IPR035897">
    <property type="entry name" value="Toll_tir_struct_dom_sf"/>
</dbReference>
<dbReference type="SMART" id="SM00255">
    <property type="entry name" value="TIR"/>
    <property type="match status" value="1"/>
</dbReference>
<proteinExistence type="predicted"/>
<comment type="caution">
    <text evidence="2">The sequence shown here is derived from an EMBL/GenBank/DDBJ whole genome shotgun (WGS) entry which is preliminary data.</text>
</comment>
<dbReference type="Gene3D" id="3.40.50.10140">
    <property type="entry name" value="Toll/interleukin-1 receptor homology (TIR) domain"/>
    <property type="match status" value="1"/>
</dbReference>
<reference evidence="2" key="1">
    <citation type="submission" date="2021-06" db="EMBL/GenBank/DDBJ databases">
        <title>44 bacteria genomes isolated from Dapeng, Shenzhen.</title>
        <authorList>
            <person name="Zheng W."/>
            <person name="Yu S."/>
            <person name="Huang Y."/>
        </authorList>
    </citation>
    <scope>NUCLEOTIDE SEQUENCE</scope>
    <source>
        <strain evidence="2">DP5N28-2</strain>
    </source>
</reference>
<name>A0A953I2H5_9BACT</name>
<dbReference type="InterPro" id="IPR000157">
    <property type="entry name" value="TIR_dom"/>
</dbReference>
<dbReference type="Pfam" id="PF13676">
    <property type="entry name" value="TIR_2"/>
    <property type="match status" value="1"/>
</dbReference>
<keyword evidence="3" id="KW-1185">Reference proteome</keyword>
<feature type="domain" description="TIR" evidence="1">
    <location>
        <begin position="1"/>
        <end position="140"/>
    </location>
</feature>
<organism evidence="2 3">
    <name type="scientific">Membranihabitans marinus</name>
    <dbReference type="NCBI Taxonomy" id="1227546"/>
    <lineage>
        <taxon>Bacteria</taxon>
        <taxon>Pseudomonadati</taxon>
        <taxon>Bacteroidota</taxon>
        <taxon>Saprospiria</taxon>
        <taxon>Saprospirales</taxon>
        <taxon>Saprospiraceae</taxon>
        <taxon>Membranihabitans</taxon>
    </lineage>
</organism>
<evidence type="ECO:0000313" key="3">
    <source>
        <dbReference type="Proteomes" id="UP000753961"/>
    </source>
</evidence>
<keyword evidence="2" id="KW-0675">Receptor</keyword>
<dbReference type="AlphaFoldDB" id="A0A953I2H5"/>
<protein>
    <submittedName>
        <fullName evidence="2">Toll/interleukin-1 receptor domain-containing protein</fullName>
    </submittedName>
</protein>
<accession>A0A953I2H5</accession>
<dbReference type="GO" id="GO:0007165">
    <property type="term" value="P:signal transduction"/>
    <property type="evidence" value="ECO:0007669"/>
    <property type="project" value="InterPro"/>
</dbReference>
<evidence type="ECO:0000259" key="1">
    <source>
        <dbReference type="PROSITE" id="PS50104"/>
    </source>
</evidence>